<proteinExistence type="predicted"/>
<keyword evidence="1" id="KW-0812">Transmembrane</keyword>
<keyword evidence="1" id="KW-1133">Transmembrane helix</keyword>
<dbReference type="eggNOG" id="ENOG5032V34">
    <property type="taxonomic scope" value="Bacteria"/>
</dbReference>
<dbReference type="EMBL" id="CP000431">
    <property type="protein sequence ID" value="ABG91918.1"/>
    <property type="molecule type" value="Genomic_DNA"/>
</dbReference>
<accession>Q0SKL8</accession>
<dbReference type="Proteomes" id="UP000008710">
    <property type="component" value="Chromosome"/>
</dbReference>
<dbReference type="PATRIC" id="fig|101510.16.peg.99"/>
<feature type="transmembrane region" description="Helical" evidence="1">
    <location>
        <begin position="261"/>
        <end position="283"/>
    </location>
</feature>
<name>Q0SKL8_RHOJR</name>
<reference evidence="3" key="1">
    <citation type="journal article" date="2006" name="Proc. Natl. Acad. Sci. U.S.A.">
        <title>The complete genome of Rhodococcus sp. RHA1 provides insights into a catabolic powerhouse.</title>
        <authorList>
            <person name="McLeod M.P."/>
            <person name="Warren R.L."/>
            <person name="Hsiao W.W.L."/>
            <person name="Araki N."/>
            <person name="Myhre M."/>
            <person name="Fernandes C."/>
            <person name="Miyazawa D."/>
            <person name="Wong W."/>
            <person name="Lillquist A.L."/>
            <person name="Wang D."/>
            <person name="Dosanjh M."/>
            <person name="Hara H."/>
            <person name="Petrescu A."/>
            <person name="Morin R.D."/>
            <person name="Yang G."/>
            <person name="Stott J.M."/>
            <person name="Schein J.E."/>
            <person name="Shin H."/>
            <person name="Smailus D."/>
            <person name="Siddiqui A.S."/>
            <person name="Marra M.A."/>
            <person name="Jones S.J.M."/>
            <person name="Holt R."/>
            <person name="Brinkman F.S.L."/>
            <person name="Miyauchi K."/>
            <person name="Fukuda M."/>
            <person name="Davies J.E."/>
            <person name="Mohn W.W."/>
            <person name="Eltis L.D."/>
        </authorList>
    </citation>
    <scope>NUCLEOTIDE SEQUENCE [LARGE SCALE GENOMIC DNA]</scope>
    <source>
        <strain evidence="3">RHA1</strain>
    </source>
</reference>
<dbReference type="InterPro" id="IPR027948">
    <property type="entry name" value="DUF4436"/>
</dbReference>
<evidence type="ECO:0008006" key="4">
    <source>
        <dbReference type="Google" id="ProtNLM"/>
    </source>
</evidence>
<dbReference type="OrthoDB" id="8438075at2"/>
<protein>
    <recommendedName>
        <fullName evidence="4">DUF4436 domain-containing protein</fullName>
    </recommendedName>
</protein>
<organism evidence="2 3">
    <name type="scientific">Rhodococcus jostii (strain RHA1)</name>
    <dbReference type="NCBI Taxonomy" id="101510"/>
    <lineage>
        <taxon>Bacteria</taxon>
        <taxon>Bacillati</taxon>
        <taxon>Actinomycetota</taxon>
        <taxon>Actinomycetes</taxon>
        <taxon>Mycobacteriales</taxon>
        <taxon>Nocardiaceae</taxon>
        <taxon>Rhodococcus</taxon>
    </lineage>
</organism>
<dbReference type="AlphaFoldDB" id="Q0SKL8"/>
<dbReference type="KEGG" id="rha:RHA1_ro00082"/>
<feature type="transmembrane region" description="Helical" evidence="1">
    <location>
        <begin position="196"/>
        <end position="219"/>
    </location>
</feature>
<gene>
    <name evidence="2" type="ordered locus">RHA1_ro00082</name>
</gene>
<evidence type="ECO:0000313" key="2">
    <source>
        <dbReference type="EMBL" id="ABG91918.1"/>
    </source>
</evidence>
<dbReference type="HOGENOM" id="CLU_058994_0_0_11"/>
<sequence length="303" mass="32704">MPMTSHHPRLQWAVPALLLTLIYAASLTVYGLSSRTGDDDGPFEIGSDEVVVLVTAKSLQPTTDRVQAEVTIAVGEDFLHANGDTLNRDITLLLVPSTSHEEIVFRAGASATTFDTEFIATGNAAYWPFDRFEVNPMVVEAYQGLGADRELVPTALLLEGRVDGWKARAEEVAVDTDLSRNGTGAALMFARTGGNLIYAGILLLMMTILAGLAAFVALQTFRRKRAVNTDMLGWMAAMLFAVVPLRGILPGSPPIGSWVDIALTVWVVSTLVASLALFVFCWWRDSEAPAQHEVVATRAPGSE</sequence>
<evidence type="ECO:0000313" key="3">
    <source>
        <dbReference type="Proteomes" id="UP000008710"/>
    </source>
</evidence>
<evidence type="ECO:0000256" key="1">
    <source>
        <dbReference type="SAM" id="Phobius"/>
    </source>
</evidence>
<dbReference type="Pfam" id="PF14494">
    <property type="entry name" value="DUF4436"/>
    <property type="match status" value="1"/>
</dbReference>
<keyword evidence="1" id="KW-0472">Membrane</keyword>
<feature type="transmembrane region" description="Helical" evidence="1">
    <location>
        <begin position="231"/>
        <end position="249"/>
    </location>
</feature>